<feature type="domain" description="Pyridoxamine 5'-phosphate oxidase N-terminal" evidence="2">
    <location>
        <begin position="8"/>
        <end position="102"/>
    </location>
</feature>
<dbReference type="PANTHER" id="PTHR35176">
    <property type="entry name" value="HEME OXYGENASE HI_0854-RELATED"/>
    <property type="match status" value="1"/>
</dbReference>
<keyword evidence="1" id="KW-0560">Oxidoreductase</keyword>
<protein>
    <submittedName>
        <fullName evidence="3">Pyridoxamine 5'-phosphate oxidase-related FMN-binding</fullName>
    </submittedName>
</protein>
<evidence type="ECO:0000313" key="3">
    <source>
        <dbReference type="EMBL" id="ABU58812.1"/>
    </source>
</evidence>
<dbReference type="GO" id="GO:0005829">
    <property type="term" value="C:cytosol"/>
    <property type="evidence" value="ECO:0007669"/>
    <property type="project" value="TreeGrafter"/>
</dbReference>
<dbReference type="NCBIfam" id="TIGR03666">
    <property type="entry name" value="Rv2061_F420"/>
    <property type="match status" value="1"/>
</dbReference>
<dbReference type="SUPFAM" id="SSF50475">
    <property type="entry name" value="FMN-binding split barrel"/>
    <property type="match status" value="1"/>
</dbReference>
<dbReference type="GO" id="GO:0016627">
    <property type="term" value="F:oxidoreductase activity, acting on the CH-CH group of donors"/>
    <property type="evidence" value="ECO:0007669"/>
    <property type="project" value="TreeGrafter"/>
</dbReference>
<dbReference type="InterPro" id="IPR019965">
    <property type="entry name" value="PPOX_F420-dep_Rv2061_put"/>
</dbReference>
<dbReference type="InterPro" id="IPR011576">
    <property type="entry name" value="Pyridox_Oxase_N"/>
</dbReference>
<evidence type="ECO:0000259" key="2">
    <source>
        <dbReference type="Pfam" id="PF01243"/>
    </source>
</evidence>
<proteinExistence type="predicted"/>
<dbReference type="InterPro" id="IPR052019">
    <property type="entry name" value="F420H2_bilvrd_red/Heme_oxyg"/>
</dbReference>
<dbReference type="Gene3D" id="2.30.110.10">
    <property type="entry name" value="Electron Transport, Fmn-binding Protein, Chain A"/>
    <property type="match status" value="1"/>
</dbReference>
<dbReference type="KEGG" id="rca:Rcas_2741"/>
<name>A7NMP1_ROSCS</name>
<dbReference type="Proteomes" id="UP000000263">
    <property type="component" value="Chromosome"/>
</dbReference>
<dbReference type="PANTHER" id="PTHR35176:SF11">
    <property type="entry name" value="PYRIDOXAMINE 5'-PHOSPHATE OXIDASE FAMILY PROTEIN"/>
    <property type="match status" value="1"/>
</dbReference>
<dbReference type="InterPro" id="IPR012349">
    <property type="entry name" value="Split_barrel_FMN-bd"/>
</dbReference>
<gene>
    <name evidence="3" type="ordered locus">Rcas_2741</name>
</gene>
<reference evidence="3 4" key="1">
    <citation type="submission" date="2007-08" db="EMBL/GenBank/DDBJ databases">
        <title>Complete sequence of Roseiflexus castenholzii DSM 13941.</title>
        <authorList>
            <consortium name="US DOE Joint Genome Institute"/>
            <person name="Copeland A."/>
            <person name="Lucas S."/>
            <person name="Lapidus A."/>
            <person name="Barry K."/>
            <person name="Glavina del Rio T."/>
            <person name="Dalin E."/>
            <person name="Tice H."/>
            <person name="Pitluck S."/>
            <person name="Thompson L.S."/>
            <person name="Brettin T."/>
            <person name="Bruce D."/>
            <person name="Detter J.C."/>
            <person name="Han C."/>
            <person name="Tapia R."/>
            <person name="Schmutz J."/>
            <person name="Larimer F."/>
            <person name="Land M."/>
            <person name="Hauser L."/>
            <person name="Kyrpides N."/>
            <person name="Mikhailova N."/>
            <person name="Bryant D.A."/>
            <person name="Hanada S."/>
            <person name="Tsukatani Y."/>
            <person name="Richardson P."/>
        </authorList>
    </citation>
    <scope>NUCLEOTIDE SEQUENCE [LARGE SCALE GENOMIC DNA]</scope>
    <source>
        <strain evidence="4">DSM 13941 / HLO8</strain>
    </source>
</reference>
<dbReference type="STRING" id="383372.Rcas_2741"/>
<dbReference type="Pfam" id="PF01243">
    <property type="entry name" value="PNPOx_N"/>
    <property type="match status" value="1"/>
</dbReference>
<organism evidence="3 4">
    <name type="scientific">Roseiflexus castenholzii (strain DSM 13941 / HLO8)</name>
    <dbReference type="NCBI Taxonomy" id="383372"/>
    <lineage>
        <taxon>Bacteria</taxon>
        <taxon>Bacillati</taxon>
        <taxon>Chloroflexota</taxon>
        <taxon>Chloroflexia</taxon>
        <taxon>Chloroflexales</taxon>
        <taxon>Roseiflexineae</taxon>
        <taxon>Roseiflexaceae</taxon>
        <taxon>Roseiflexus</taxon>
    </lineage>
</organism>
<keyword evidence="4" id="KW-1185">Reference proteome</keyword>
<evidence type="ECO:0000313" key="4">
    <source>
        <dbReference type="Proteomes" id="UP000000263"/>
    </source>
</evidence>
<dbReference type="eggNOG" id="COG3467">
    <property type="taxonomic scope" value="Bacteria"/>
</dbReference>
<accession>A7NMP1</accession>
<dbReference type="OrthoDB" id="163808at2"/>
<dbReference type="GO" id="GO:0070967">
    <property type="term" value="F:coenzyme F420 binding"/>
    <property type="evidence" value="ECO:0007669"/>
    <property type="project" value="TreeGrafter"/>
</dbReference>
<evidence type="ECO:0000256" key="1">
    <source>
        <dbReference type="ARBA" id="ARBA00023002"/>
    </source>
</evidence>
<dbReference type="EMBL" id="CP000804">
    <property type="protein sequence ID" value="ABU58812.1"/>
    <property type="molecule type" value="Genomic_DNA"/>
</dbReference>
<sequence>MITPFAPLAGHQYMNLTTFRKNGQPVPTPVWFAQEGDRIYVVTLATSGKAKRIRANPRVQLTPSDARGKPLGETIEGHARILDPSEQEIGHRALAKKYGVMYWMFATLWKLRRLTPVFLAITPEA</sequence>
<dbReference type="AlphaFoldDB" id="A7NMP1"/>
<dbReference type="RefSeq" id="WP_012121236.1">
    <property type="nucleotide sequence ID" value="NC_009767.1"/>
</dbReference>
<dbReference type="HOGENOM" id="CLU_139738_2_0_0"/>